<evidence type="ECO:0000256" key="1">
    <source>
        <dbReference type="ARBA" id="ARBA00022490"/>
    </source>
</evidence>
<dbReference type="GO" id="GO:0051075">
    <property type="term" value="F:S-adenosylmethionine:tRNA ribosyltransferase-isomerase activity"/>
    <property type="evidence" value="ECO:0007669"/>
    <property type="project" value="UniProtKB-EC"/>
</dbReference>
<keyword evidence="1 5" id="KW-0963">Cytoplasm</keyword>
<dbReference type="EMBL" id="MDZC01000101">
    <property type="protein sequence ID" value="OGX82344.1"/>
    <property type="molecule type" value="Genomic_DNA"/>
</dbReference>
<dbReference type="RefSeq" id="WP_070735796.1">
    <property type="nucleotide sequence ID" value="NZ_MDZC01000101.1"/>
</dbReference>
<proteinExistence type="inferred from homology"/>
<dbReference type="InterPro" id="IPR042118">
    <property type="entry name" value="QueA_dom1"/>
</dbReference>
<dbReference type="PANTHER" id="PTHR30307">
    <property type="entry name" value="S-ADENOSYLMETHIONINE:TRNA RIBOSYLTRANSFERASE-ISOMERASE"/>
    <property type="match status" value="1"/>
</dbReference>
<evidence type="ECO:0000313" key="7">
    <source>
        <dbReference type="Proteomes" id="UP000177791"/>
    </source>
</evidence>
<keyword evidence="2 5" id="KW-0808">Transferase</keyword>
<dbReference type="Proteomes" id="UP000177791">
    <property type="component" value="Unassembled WGS sequence"/>
</dbReference>
<comment type="similarity">
    <text evidence="5">Belongs to the QueA family.</text>
</comment>
<dbReference type="InterPro" id="IPR003699">
    <property type="entry name" value="QueA"/>
</dbReference>
<evidence type="ECO:0000256" key="2">
    <source>
        <dbReference type="ARBA" id="ARBA00022679"/>
    </source>
</evidence>
<accession>A0A1G1SUN8</accession>
<keyword evidence="3 5" id="KW-0949">S-adenosyl-L-methionine</keyword>
<dbReference type="InterPro" id="IPR042119">
    <property type="entry name" value="QueA_dom2"/>
</dbReference>
<dbReference type="GO" id="GO:0008616">
    <property type="term" value="P:tRNA queuosine(34) biosynthetic process"/>
    <property type="evidence" value="ECO:0007669"/>
    <property type="project" value="UniProtKB-UniRule"/>
</dbReference>
<comment type="function">
    <text evidence="5">Transfers and isomerizes the ribose moiety from AdoMet to the 7-aminomethyl group of 7-deazaguanine (preQ1-tRNA) to give epoxyqueuosine (oQ-tRNA).</text>
</comment>
<dbReference type="SUPFAM" id="SSF111337">
    <property type="entry name" value="QueA-like"/>
    <property type="match status" value="1"/>
</dbReference>
<evidence type="ECO:0000313" key="6">
    <source>
        <dbReference type="EMBL" id="OGX82344.1"/>
    </source>
</evidence>
<comment type="catalytic activity">
    <reaction evidence="5">
        <text>7-aminomethyl-7-carbaguanosine(34) in tRNA + S-adenosyl-L-methionine = epoxyqueuosine(34) in tRNA + adenine + L-methionine + 2 H(+)</text>
        <dbReference type="Rhea" id="RHEA:32155"/>
        <dbReference type="Rhea" id="RHEA-COMP:10342"/>
        <dbReference type="Rhea" id="RHEA-COMP:18582"/>
        <dbReference type="ChEBI" id="CHEBI:15378"/>
        <dbReference type="ChEBI" id="CHEBI:16708"/>
        <dbReference type="ChEBI" id="CHEBI:57844"/>
        <dbReference type="ChEBI" id="CHEBI:59789"/>
        <dbReference type="ChEBI" id="CHEBI:82833"/>
        <dbReference type="ChEBI" id="CHEBI:194443"/>
        <dbReference type="EC" id="2.4.99.17"/>
    </reaction>
</comment>
<organism evidence="6 7">
    <name type="scientific">Hymenobacter glacialis</name>
    <dbReference type="NCBI Taxonomy" id="1908236"/>
    <lineage>
        <taxon>Bacteria</taxon>
        <taxon>Pseudomonadati</taxon>
        <taxon>Bacteroidota</taxon>
        <taxon>Cytophagia</taxon>
        <taxon>Cytophagales</taxon>
        <taxon>Hymenobacteraceae</taxon>
        <taxon>Hymenobacter</taxon>
    </lineage>
</organism>
<dbReference type="Pfam" id="PF02547">
    <property type="entry name" value="Queuosine_synth"/>
    <property type="match status" value="2"/>
</dbReference>
<dbReference type="AlphaFoldDB" id="A0A1G1SUN8"/>
<gene>
    <name evidence="5" type="primary">queA</name>
    <name evidence="6" type="ORF">BEN48_05205</name>
</gene>
<dbReference type="EC" id="2.4.99.17" evidence="5"/>
<reference evidence="6 7" key="1">
    <citation type="submission" date="2016-08" db="EMBL/GenBank/DDBJ databases">
        <title>Hymenobacter coccineus sp. nov., Hymenobacter lapidarius sp. nov. and Hymenobacter glacialis sp. nov., isolated from Antarctic soil.</title>
        <authorList>
            <person name="Sedlacek I."/>
            <person name="Kralova S."/>
            <person name="Kyrova K."/>
            <person name="Maslanova I."/>
            <person name="Stankova E."/>
            <person name="Vrbovska V."/>
            <person name="Nemec M."/>
            <person name="Bartak M."/>
            <person name="Svec P."/>
            <person name="Busse H.-J."/>
            <person name="Pantucek R."/>
        </authorList>
    </citation>
    <scope>NUCLEOTIDE SEQUENCE [LARGE SCALE GENOMIC DNA]</scope>
    <source>
        <strain evidence="6 7">CCM 8648</strain>
    </source>
</reference>
<comment type="subcellular location">
    <subcellularLocation>
        <location evidence="5">Cytoplasm</location>
    </subcellularLocation>
</comment>
<dbReference type="InterPro" id="IPR036100">
    <property type="entry name" value="QueA_sf"/>
</dbReference>
<evidence type="ECO:0000256" key="4">
    <source>
        <dbReference type="ARBA" id="ARBA00022785"/>
    </source>
</evidence>
<evidence type="ECO:0000256" key="3">
    <source>
        <dbReference type="ARBA" id="ARBA00022691"/>
    </source>
</evidence>
<name>A0A1G1SUN8_9BACT</name>
<dbReference type="Gene3D" id="2.40.10.240">
    <property type="entry name" value="QueA-like"/>
    <property type="match status" value="1"/>
</dbReference>
<dbReference type="GO" id="GO:0005737">
    <property type="term" value="C:cytoplasm"/>
    <property type="evidence" value="ECO:0007669"/>
    <property type="project" value="UniProtKB-SubCell"/>
</dbReference>
<evidence type="ECO:0000256" key="5">
    <source>
        <dbReference type="HAMAP-Rule" id="MF_00113"/>
    </source>
</evidence>
<dbReference type="UniPathway" id="UPA00392"/>
<protein>
    <recommendedName>
        <fullName evidence="5">S-adenosylmethionine:tRNA ribosyltransferase-isomerase</fullName>
        <ecNumber evidence="5">2.4.99.17</ecNumber>
    </recommendedName>
    <alternativeName>
        <fullName evidence="5">Queuosine biosynthesis protein QueA</fullName>
    </alternativeName>
</protein>
<keyword evidence="4 5" id="KW-0671">Queuosine biosynthesis</keyword>
<dbReference type="HAMAP" id="MF_00113">
    <property type="entry name" value="QueA"/>
    <property type="match status" value="1"/>
</dbReference>
<keyword evidence="7" id="KW-1185">Reference proteome</keyword>
<dbReference type="OrthoDB" id="9805933at2"/>
<comment type="subunit">
    <text evidence="5">Monomer.</text>
</comment>
<dbReference type="Gene3D" id="3.40.1780.10">
    <property type="entry name" value="QueA-like"/>
    <property type="match status" value="2"/>
</dbReference>
<comment type="caution">
    <text evidence="6">The sequence shown here is derived from an EMBL/GenBank/DDBJ whole genome shotgun (WGS) entry which is preliminary data.</text>
</comment>
<sequence length="432" mass="47150">MNAPHPRDLSIHDFSYPLPPDRIAPEPLPDRAASRLLVSRNGQLTDQRFRDLPNELPAGALLIFNDTRVVRARLLARRPTGGQVELFCLEPVAPHRSLEMALQQTGSCTWRCLVGNGRRWKEGPVLLEFETADGQPATLWAERQVQEAGTALIDFRWEPAELPFAEVLRAGGHLPLPPYLGRPDTATDALRYQTVYAVAEGAVAAPTAGLHFTPELLAELAQQGFSTGHITLHVGAGTFQPVKAGRMADHPMHTEPIIVTAALLRQLLSHRPQPVLAVGTTSLRTLESLYWLGVGLLKPATVAAGEVAGQPELLVTQWQPYDMAAAADNISAEVALEALLKHLEANGTDTLQASTRLLIAPGYRFRLIDGLITNFHQPESTLLLLVAALLGPGWRTVYYHALTHEYRFLSYGDSSLLLPGTAEVSANSTERC</sequence>
<comment type="pathway">
    <text evidence="5">tRNA modification; tRNA-queuosine biosynthesis.</text>
</comment>
<dbReference type="STRING" id="1908236.BEN48_05205"/>
<dbReference type="PANTHER" id="PTHR30307:SF0">
    <property type="entry name" value="S-ADENOSYLMETHIONINE:TRNA RIBOSYLTRANSFERASE-ISOMERASE"/>
    <property type="match status" value="1"/>
</dbReference>